<evidence type="ECO:0000256" key="1">
    <source>
        <dbReference type="ARBA" id="ARBA00004459"/>
    </source>
</evidence>
<dbReference type="PANTHER" id="PTHR30203">
    <property type="entry name" value="OUTER MEMBRANE CATION EFFLUX PROTEIN"/>
    <property type="match status" value="1"/>
</dbReference>
<reference evidence="4 5" key="1">
    <citation type="submission" date="2019-03" db="EMBL/GenBank/DDBJ databases">
        <authorList>
            <consortium name="Pathogen Informatics"/>
        </authorList>
    </citation>
    <scope>NUCLEOTIDE SEQUENCE [LARGE SCALE GENOMIC DNA]</scope>
    <source>
        <strain evidence="4 5">NCTC13038</strain>
    </source>
</reference>
<dbReference type="PANTHER" id="PTHR30203:SF33">
    <property type="entry name" value="BLR4455 PROTEIN"/>
    <property type="match status" value="1"/>
</dbReference>
<dbReference type="Gene3D" id="1.20.1600.10">
    <property type="entry name" value="Outer membrane efflux proteins (OEP)"/>
    <property type="match status" value="1"/>
</dbReference>
<comment type="subcellular location">
    <subcellularLocation>
        <location evidence="1 3">Cell outer membrane</location>
        <topology evidence="1 3">Lipid-anchor</topology>
    </subcellularLocation>
</comment>
<dbReference type="NCBIfam" id="TIGR01845">
    <property type="entry name" value="outer_NodT"/>
    <property type="match status" value="1"/>
</dbReference>
<dbReference type="SUPFAM" id="SSF56954">
    <property type="entry name" value="Outer membrane efflux proteins (OEP)"/>
    <property type="match status" value="1"/>
</dbReference>
<dbReference type="Gene3D" id="2.20.200.10">
    <property type="entry name" value="Outer membrane efflux proteins (OEP)"/>
    <property type="match status" value="1"/>
</dbReference>
<keyword evidence="3" id="KW-0449">Lipoprotein</keyword>
<dbReference type="AlphaFoldDB" id="A0A485BSJ2"/>
<dbReference type="Proteomes" id="UP000332594">
    <property type="component" value="Unassembled WGS sequence"/>
</dbReference>
<keyword evidence="3" id="KW-0564">Palmitate</keyword>
<dbReference type="EMBL" id="CAADJG010000002">
    <property type="protein sequence ID" value="VFS71569.1"/>
    <property type="molecule type" value="Genomic_DNA"/>
</dbReference>
<dbReference type="InterPro" id="IPR010131">
    <property type="entry name" value="MdtP/NodT-like"/>
</dbReference>
<dbReference type="PROSITE" id="PS51257">
    <property type="entry name" value="PROKAR_LIPOPROTEIN"/>
    <property type="match status" value="1"/>
</dbReference>
<name>A0A485BSJ2_RAOTE</name>
<dbReference type="RefSeq" id="WP_134525765.1">
    <property type="nucleotide sequence ID" value="NZ_BJNO01000001.1"/>
</dbReference>
<keyword evidence="3" id="KW-0732">Signal</keyword>
<feature type="chain" id="PRO_5019610581" evidence="3">
    <location>
        <begin position="22"/>
        <end position="461"/>
    </location>
</feature>
<dbReference type="GO" id="GO:0009279">
    <property type="term" value="C:cell outer membrane"/>
    <property type="evidence" value="ECO:0007669"/>
    <property type="project" value="UniProtKB-SubCell"/>
</dbReference>
<accession>A0A485BSJ2</accession>
<keyword evidence="3" id="KW-0472">Membrane</keyword>
<dbReference type="GO" id="GO:0015562">
    <property type="term" value="F:efflux transmembrane transporter activity"/>
    <property type="evidence" value="ECO:0007669"/>
    <property type="project" value="InterPro"/>
</dbReference>
<keyword evidence="3" id="KW-1134">Transmembrane beta strand</keyword>
<evidence type="ECO:0000256" key="2">
    <source>
        <dbReference type="ARBA" id="ARBA00007613"/>
    </source>
</evidence>
<keyword evidence="3" id="KW-0812">Transmembrane</keyword>
<dbReference type="Pfam" id="PF02321">
    <property type="entry name" value="OEP"/>
    <property type="match status" value="2"/>
</dbReference>
<evidence type="ECO:0000313" key="5">
    <source>
        <dbReference type="Proteomes" id="UP000332594"/>
    </source>
</evidence>
<evidence type="ECO:0000256" key="3">
    <source>
        <dbReference type="RuleBase" id="RU362097"/>
    </source>
</evidence>
<evidence type="ECO:0000313" key="4">
    <source>
        <dbReference type="EMBL" id="VFS71569.1"/>
    </source>
</evidence>
<comment type="similarity">
    <text evidence="2 3">Belongs to the outer membrane factor (OMF) (TC 1.B.17) family.</text>
</comment>
<organism evidence="4 5">
    <name type="scientific">Raoultella terrigena</name>
    <name type="common">Klebsiella terrigena</name>
    <dbReference type="NCBI Taxonomy" id="577"/>
    <lineage>
        <taxon>Bacteria</taxon>
        <taxon>Pseudomonadati</taxon>
        <taxon>Pseudomonadota</taxon>
        <taxon>Gammaproteobacteria</taxon>
        <taxon>Enterobacterales</taxon>
        <taxon>Enterobacteriaceae</taxon>
        <taxon>Klebsiella/Raoultella group</taxon>
        <taxon>Raoultella</taxon>
    </lineage>
</organism>
<proteinExistence type="inferred from homology"/>
<sequence length="461" mass="50128">MMRRLSLALALGVALAGCRSADVPPATPSLQIPAAWRADIGPASPLEGWWWRNFHDSQLNQYVEQALRYNSDVLIARERVNEYQARAYAADSSLFPSLDASLTGSRARAQSAATGLPIHSTVYKGGLTASYDVDIWGANRSAADAAEATLEAQKAAAAAADLTVATSVAAGYLTLLSLDEQLRVTRQTLKSREDAYNMAKRQFETGYTSRLELMQADSELRSTRAQIPPLAHQIAQQENALSVLIGSNPQAISRQDFAHLTPLALPSQLPSSLLNRRPDIVQAQRQLLAADATLASSQAQLLPSINLTATGSMQDRTLPDLLDNPLRLWSLGGSILAPLLNRQALNAQVDVSMAQRNQALYGYEKTVRGAFREVNDSLDAITRYGEQLTELQDQEAVAQETLRIAGNRYRNGYSSYLDVLDAQRTLFSTQTSVVQVKNNLLLAQVDLYRALGGGWSVSSGT</sequence>
<protein>
    <submittedName>
        <fullName evidence="4">Outer membrane protein oprM</fullName>
    </submittedName>
</protein>
<feature type="signal peptide" evidence="3">
    <location>
        <begin position="1"/>
        <end position="21"/>
    </location>
</feature>
<gene>
    <name evidence="4" type="primary">oprM_2</name>
    <name evidence="4" type="ORF">NCTC13038_02362</name>
</gene>
<dbReference type="InterPro" id="IPR003423">
    <property type="entry name" value="OMP_efflux"/>
</dbReference>